<dbReference type="PANTHER" id="PTHR33495:SF2">
    <property type="entry name" value="ANTI-SIGMA FACTOR ANTAGONIST TM_1081-RELATED"/>
    <property type="match status" value="1"/>
</dbReference>
<evidence type="ECO:0000313" key="5">
    <source>
        <dbReference type="Proteomes" id="UP000318212"/>
    </source>
</evidence>
<accession>A0A508A5W5</accession>
<protein>
    <recommendedName>
        <fullName evidence="2">Anti-sigma factor antagonist</fullName>
    </recommendedName>
</protein>
<dbReference type="SUPFAM" id="SSF52091">
    <property type="entry name" value="SpoIIaa-like"/>
    <property type="match status" value="1"/>
</dbReference>
<name>A0A508A5W5_9GAMM</name>
<dbReference type="NCBIfam" id="TIGR00377">
    <property type="entry name" value="ant_ant_sig"/>
    <property type="match status" value="1"/>
</dbReference>
<evidence type="ECO:0000256" key="2">
    <source>
        <dbReference type="RuleBase" id="RU003749"/>
    </source>
</evidence>
<dbReference type="Pfam" id="PF01740">
    <property type="entry name" value="STAS"/>
    <property type="match status" value="1"/>
</dbReference>
<dbReference type="CDD" id="cd07043">
    <property type="entry name" value="STAS_anti-anti-sigma_factors"/>
    <property type="match status" value="1"/>
</dbReference>
<dbReference type="PROSITE" id="PS50801">
    <property type="entry name" value="STAS"/>
    <property type="match status" value="1"/>
</dbReference>
<dbReference type="InterPro" id="IPR002645">
    <property type="entry name" value="STAS_dom"/>
</dbReference>
<dbReference type="OrthoDB" id="9808221at2"/>
<dbReference type="Gene3D" id="3.30.750.24">
    <property type="entry name" value="STAS domain"/>
    <property type="match status" value="1"/>
</dbReference>
<comment type="caution">
    <text evidence="4">The sequence shown here is derived from an EMBL/GenBank/DDBJ whole genome shotgun (WGS) entry which is preliminary data.</text>
</comment>
<dbReference type="EMBL" id="VICE01000081">
    <property type="protein sequence ID" value="TQD45280.1"/>
    <property type="molecule type" value="Genomic_DNA"/>
</dbReference>
<dbReference type="GO" id="GO:0043856">
    <property type="term" value="F:anti-sigma factor antagonist activity"/>
    <property type="evidence" value="ECO:0007669"/>
    <property type="project" value="InterPro"/>
</dbReference>
<comment type="similarity">
    <text evidence="1 2">Belongs to the anti-sigma-factor antagonist family.</text>
</comment>
<dbReference type="Proteomes" id="UP000318212">
    <property type="component" value="Unassembled WGS sequence"/>
</dbReference>
<sequence length="128" mass="13984">MSLDIAIQPPENGSQRVSLRGRLDTHTYTELDTALAPVLARADITTLVLDLGGLEYISSAGIRSVFKARKALATRAGKVLIANPQPQIRKVFDMVKAVPMNEIFASVEEADAYLDAMQRKVLQGDDED</sequence>
<feature type="domain" description="STAS" evidence="3">
    <location>
        <begin position="17"/>
        <end position="114"/>
    </location>
</feature>
<reference evidence="4 5" key="1">
    <citation type="submission" date="2019-06" db="EMBL/GenBank/DDBJ databases">
        <title>Lysobacter alkalisoli sp. nov. isolated from saline soil.</title>
        <authorList>
            <person name="Sun J.-Q."/>
            <person name="Xu L."/>
        </authorList>
    </citation>
    <scope>NUCLEOTIDE SEQUENCE [LARGE SCALE GENOMIC DNA]</scope>
    <source>
        <strain evidence="4 5">JCM 31130</strain>
    </source>
</reference>
<gene>
    <name evidence="4" type="ORF">FKV25_08385</name>
</gene>
<organism evidence="4 5">
    <name type="scientific">Marilutibacter aestuarii</name>
    <dbReference type="NCBI Taxonomy" id="1706195"/>
    <lineage>
        <taxon>Bacteria</taxon>
        <taxon>Pseudomonadati</taxon>
        <taxon>Pseudomonadota</taxon>
        <taxon>Gammaproteobacteria</taxon>
        <taxon>Lysobacterales</taxon>
        <taxon>Lysobacteraceae</taxon>
        <taxon>Marilutibacter</taxon>
    </lineage>
</organism>
<evidence type="ECO:0000259" key="3">
    <source>
        <dbReference type="PROSITE" id="PS50801"/>
    </source>
</evidence>
<keyword evidence="5" id="KW-1185">Reference proteome</keyword>
<dbReference type="InterPro" id="IPR003658">
    <property type="entry name" value="Anti-sigma_ant"/>
</dbReference>
<proteinExistence type="inferred from homology"/>
<dbReference type="AlphaFoldDB" id="A0A508A5W5"/>
<dbReference type="RefSeq" id="WP_141518343.1">
    <property type="nucleotide sequence ID" value="NZ_VICE01000081.1"/>
</dbReference>
<evidence type="ECO:0000313" key="4">
    <source>
        <dbReference type="EMBL" id="TQD45280.1"/>
    </source>
</evidence>
<dbReference type="InterPro" id="IPR036513">
    <property type="entry name" value="STAS_dom_sf"/>
</dbReference>
<dbReference type="PANTHER" id="PTHR33495">
    <property type="entry name" value="ANTI-SIGMA FACTOR ANTAGONIST TM_1081-RELATED-RELATED"/>
    <property type="match status" value="1"/>
</dbReference>
<evidence type="ECO:0000256" key="1">
    <source>
        <dbReference type="ARBA" id="ARBA00009013"/>
    </source>
</evidence>